<dbReference type="EMBL" id="JAPQES010000001">
    <property type="protein sequence ID" value="MCY6369184.1"/>
    <property type="molecule type" value="Genomic_DNA"/>
</dbReference>
<dbReference type="PANTHER" id="PTHR42827">
    <property type="entry name" value="IRON-SULFUR CLUSTER-BINDING PROTEIN-RELATED"/>
    <property type="match status" value="1"/>
</dbReference>
<sequence length="353" mass="40745">MKKHDERDVMFSRMNYKKGTEQYEDYYRRNPNKKEIDDTLRSLPNICGEGTMSYNELNSPIAEAVFRFLGDIKKFSEGKPNEKFVEVNPEAMSAKIKKLAKYYGANLVGVTEMKDYHYYSHRGRDAETYGDEITKHHKYGIVFAVEMDKNMINRSPQVEEIIETSHGYLKAGIIGMIISYYIRELGYEARNNMDGNYLVVAPLVAEDGGLGEIGRMGLLCTKKYGPRVRLGVVTTDIPLIPDKKEEFGLKEFCRLCSRCVRTCPAKAIPTGDREECYGDLQWKIDDEKCYSRWRSLGTDCGICLSSCPFSQEISQELVESMKESKDTMIRILKEYDEKFKIRPYIREPLDIIK</sequence>
<keyword evidence="1" id="KW-0479">Metal-binding</keyword>
<dbReference type="Pfam" id="PF12838">
    <property type="entry name" value="Fer4_7"/>
    <property type="match status" value="1"/>
</dbReference>
<gene>
    <name evidence="5" type="ORF">OXH55_00820</name>
</gene>
<comment type="caution">
    <text evidence="5">The sequence shown here is derived from an EMBL/GenBank/DDBJ whole genome shotgun (WGS) entry which is preliminary data.</text>
</comment>
<reference evidence="5" key="1">
    <citation type="submission" date="2022-12" db="EMBL/GenBank/DDBJ databases">
        <authorList>
            <person name="Wang J."/>
        </authorList>
    </citation>
    <scope>NUCLEOTIDE SEQUENCE</scope>
    <source>
        <strain evidence="5">HY-42-06</strain>
    </source>
</reference>
<dbReference type="Gene3D" id="3.30.70.20">
    <property type="match status" value="1"/>
</dbReference>
<name>A0ABT4CJF3_9CLOT</name>
<keyword evidence="6" id="KW-1185">Reference proteome</keyword>
<protein>
    <submittedName>
        <fullName evidence="5">4Fe-4S dicluster domain-containing protein</fullName>
    </submittedName>
</protein>
<accession>A0ABT4CJF3</accession>
<dbReference type="SUPFAM" id="SSF54862">
    <property type="entry name" value="4Fe-4S ferredoxins"/>
    <property type="match status" value="1"/>
</dbReference>
<proteinExistence type="predicted"/>
<evidence type="ECO:0000259" key="4">
    <source>
        <dbReference type="PROSITE" id="PS51379"/>
    </source>
</evidence>
<dbReference type="PROSITE" id="PS51379">
    <property type="entry name" value="4FE4S_FER_2"/>
    <property type="match status" value="1"/>
</dbReference>
<evidence type="ECO:0000256" key="3">
    <source>
        <dbReference type="ARBA" id="ARBA00023014"/>
    </source>
</evidence>
<feature type="domain" description="4Fe-4S ferredoxin-type" evidence="4">
    <location>
        <begin position="243"/>
        <end position="273"/>
    </location>
</feature>
<evidence type="ECO:0000313" key="6">
    <source>
        <dbReference type="Proteomes" id="UP001079657"/>
    </source>
</evidence>
<evidence type="ECO:0000256" key="1">
    <source>
        <dbReference type="ARBA" id="ARBA00022723"/>
    </source>
</evidence>
<keyword evidence="3" id="KW-0411">Iron-sulfur</keyword>
<dbReference type="RefSeq" id="WP_268047503.1">
    <property type="nucleotide sequence ID" value="NZ_JAPQES010000001.1"/>
</dbReference>
<dbReference type="PROSITE" id="PS00198">
    <property type="entry name" value="4FE4S_FER_1"/>
    <property type="match status" value="1"/>
</dbReference>
<organism evidence="5 6">
    <name type="scientific">Clostridium ganghwense</name>
    <dbReference type="NCBI Taxonomy" id="312089"/>
    <lineage>
        <taxon>Bacteria</taxon>
        <taxon>Bacillati</taxon>
        <taxon>Bacillota</taxon>
        <taxon>Clostridia</taxon>
        <taxon>Eubacteriales</taxon>
        <taxon>Clostridiaceae</taxon>
        <taxon>Clostridium</taxon>
    </lineage>
</organism>
<evidence type="ECO:0000313" key="5">
    <source>
        <dbReference type="EMBL" id="MCY6369184.1"/>
    </source>
</evidence>
<dbReference type="PANTHER" id="PTHR42827:SF1">
    <property type="entry name" value="IRON-SULFUR CLUSTER-BINDING PROTEIN"/>
    <property type="match status" value="1"/>
</dbReference>
<keyword evidence="2" id="KW-0408">Iron</keyword>
<evidence type="ECO:0000256" key="2">
    <source>
        <dbReference type="ARBA" id="ARBA00023004"/>
    </source>
</evidence>
<dbReference type="InterPro" id="IPR017900">
    <property type="entry name" value="4Fe4S_Fe_S_CS"/>
</dbReference>
<dbReference type="Proteomes" id="UP001079657">
    <property type="component" value="Unassembled WGS sequence"/>
</dbReference>
<dbReference type="InterPro" id="IPR017896">
    <property type="entry name" value="4Fe4S_Fe-S-bd"/>
</dbReference>